<dbReference type="RefSeq" id="XP_022399807.1">
    <property type="nucleotide sequence ID" value="XM_022546904.1"/>
</dbReference>
<evidence type="ECO:0000313" key="2">
    <source>
        <dbReference type="Proteomes" id="UP000184300"/>
    </source>
</evidence>
<dbReference type="OrthoDB" id="4381838at2759"/>
<organism evidence="1 2">
    <name type="scientific">Aspergillus glaucus CBS 516.65</name>
    <dbReference type="NCBI Taxonomy" id="1160497"/>
    <lineage>
        <taxon>Eukaryota</taxon>
        <taxon>Fungi</taxon>
        <taxon>Dikarya</taxon>
        <taxon>Ascomycota</taxon>
        <taxon>Pezizomycotina</taxon>
        <taxon>Eurotiomycetes</taxon>
        <taxon>Eurotiomycetidae</taxon>
        <taxon>Eurotiales</taxon>
        <taxon>Aspergillaceae</taxon>
        <taxon>Aspergillus</taxon>
        <taxon>Aspergillus subgen. Aspergillus</taxon>
    </lineage>
</organism>
<dbReference type="EMBL" id="KV878900">
    <property type="protein sequence ID" value="OJJ83109.1"/>
    <property type="molecule type" value="Genomic_DNA"/>
</dbReference>
<protein>
    <submittedName>
        <fullName evidence="1">Uncharacterized protein</fullName>
    </submittedName>
</protein>
<keyword evidence="2" id="KW-1185">Reference proteome</keyword>
<accession>A0A1L9VGT1</accession>
<sequence>MGSYIGDAYWRSRISTDLFHEVRDVMDETLDWEFLCLKLDDLTDALLPKPVVKHTQSRNKKRRAPKTVFMRQEIPEGLEWLACRRYILRRLNKVQEIVSKG</sequence>
<dbReference type="GeneID" id="34463165"/>
<reference evidence="2" key="1">
    <citation type="journal article" date="2017" name="Genome Biol.">
        <title>Comparative genomics reveals high biological diversity and specific adaptations in the industrially and medically important fungal genus Aspergillus.</title>
        <authorList>
            <person name="de Vries R.P."/>
            <person name="Riley R."/>
            <person name="Wiebenga A."/>
            <person name="Aguilar-Osorio G."/>
            <person name="Amillis S."/>
            <person name="Uchima C.A."/>
            <person name="Anderluh G."/>
            <person name="Asadollahi M."/>
            <person name="Askin M."/>
            <person name="Barry K."/>
            <person name="Battaglia E."/>
            <person name="Bayram O."/>
            <person name="Benocci T."/>
            <person name="Braus-Stromeyer S.A."/>
            <person name="Caldana C."/>
            <person name="Canovas D."/>
            <person name="Cerqueira G.C."/>
            <person name="Chen F."/>
            <person name="Chen W."/>
            <person name="Choi C."/>
            <person name="Clum A."/>
            <person name="Dos Santos R.A."/>
            <person name="Damasio A.R."/>
            <person name="Diallinas G."/>
            <person name="Emri T."/>
            <person name="Fekete E."/>
            <person name="Flipphi M."/>
            <person name="Freyberg S."/>
            <person name="Gallo A."/>
            <person name="Gournas C."/>
            <person name="Habgood R."/>
            <person name="Hainaut M."/>
            <person name="Harispe M.L."/>
            <person name="Henrissat B."/>
            <person name="Hilden K.S."/>
            <person name="Hope R."/>
            <person name="Hossain A."/>
            <person name="Karabika E."/>
            <person name="Karaffa L."/>
            <person name="Karanyi Z."/>
            <person name="Krasevec N."/>
            <person name="Kuo A."/>
            <person name="Kusch H."/>
            <person name="LaButti K."/>
            <person name="Lagendijk E.L."/>
            <person name="Lapidus A."/>
            <person name="Levasseur A."/>
            <person name="Lindquist E."/>
            <person name="Lipzen A."/>
            <person name="Logrieco A.F."/>
            <person name="MacCabe A."/>
            <person name="Maekelae M.R."/>
            <person name="Malavazi I."/>
            <person name="Melin P."/>
            <person name="Meyer V."/>
            <person name="Mielnichuk N."/>
            <person name="Miskei M."/>
            <person name="Molnar A.P."/>
            <person name="Mule G."/>
            <person name="Ngan C.Y."/>
            <person name="Orejas M."/>
            <person name="Orosz E."/>
            <person name="Ouedraogo J.P."/>
            <person name="Overkamp K.M."/>
            <person name="Park H.-S."/>
            <person name="Perrone G."/>
            <person name="Piumi F."/>
            <person name="Punt P.J."/>
            <person name="Ram A.F."/>
            <person name="Ramon A."/>
            <person name="Rauscher S."/>
            <person name="Record E."/>
            <person name="Riano-Pachon D.M."/>
            <person name="Robert V."/>
            <person name="Roehrig J."/>
            <person name="Ruller R."/>
            <person name="Salamov A."/>
            <person name="Salih N.S."/>
            <person name="Samson R.A."/>
            <person name="Sandor E."/>
            <person name="Sanguinetti M."/>
            <person name="Schuetze T."/>
            <person name="Sepcic K."/>
            <person name="Shelest E."/>
            <person name="Sherlock G."/>
            <person name="Sophianopoulou V."/>
            <person name="Squina F.M."/>
            <person name="Sun H."/>
            <person name="Susca A."/>
            <person name="Todd R.B."/>
            <person name="Tsang A."/>
            <person name="Unkles S.E."/>
            <person name="van de Wiele N."/>
            <person name="van Rossen-Uffink D."/>
            <person name="Oliveira J.V."/>
            <person name="Vesth T.C."/>
            <person name="Visser J."/>
            <person name="Yu J.-H."/>
            <person name="Zhou M."/>
            <person name="Andersen M.R."/>
            <person name="Archer D.B."/>
            <person name="Baker S.E."/>
            <person name="Benoit I."/>
            <person name="Brakhage A.A."/>
            <person name="Braus G.H."/>
            <person name="Fischer R."/>
            <person name="Frisvad J.C."/>
            <person name="Goldman G.H."/>
            <person name="Houbraken J."/>
            <person name="Oakley B."/>
            <person name="Pocsi I."/>
            <person name="Scazzocchio C."/>
            <person name="Seiboth B."/>
            <person name="vanKuyk P.A."/>
            <person name="Wortman J."/>
            <person name="Dyer P.S."/>
            <person name="Grigoriev I.V."/>
        </authorList>
    </citation>
    <scope>NUCLEOTIDE SEQUENCE [LARGE SCALE GENOMIC DNA]</scope>
    <source>
        <strain evidence="2">CBS 516.65</strain>
    </source>
</reference>
<name>A0A1L9VGT1_ASPGL</name>
<dbReference type="Proteomes" id="UP000184300">
    <property type="component" value="Unassembled WGS sequence"/>
</dbReference>
<evidence type="ECO:0000313" key="1">
    <source>
        <dbReference type="EMBL" id="OJJ83109.1"/>
    </source>
</evidence>
<gene>
    <name evidence="1" type="ORF">ASPGLDRAFT_48474</name>
</gene>
<dbReference type="AlphaFoldDB" id="A0A1L9VGT1"/>
<proteinExistence type="predicted"/>
<dbReference type="VEuPathDB" id="FungiDB:ASPGLDRAFT_48474"/>